<dbReference type="PROSITE" id="PS52015">
    <property type="entry name" value="TONB_CTD"/>
    <property type="match status" value="1"/>
</dbReference>
<evidence type="ECO:0000256" key="4">
    <source>
        <dbReference type="ARBA" id="ARBA00022475"/>
    </source>
</evidence>
<accession>A0A4R0P6X2</accession>
<feature type="domain" description="TonB C-terminal" evidence="11">
    <location>
        <begin position="41"/>
        <end position="137"/>
    </location>
</feature>
<keyword evidence="6" id="KW-0812">Transmembrane</keyword>
<feature type="chain" id="PRO_5020891520" evidence="10">
    <location>
        <begin position="22"/>
        <end position="177"/>
    </location>
</feature>
<keyword evidence="10" id="KW-0732">Signal</keyword>
<dbReference type="PANTHER" id="PTHR33446:SF2">
    <property type="entry name" value="PROTEIN TONB"/>
    <property type="match status" value="1"/>
</dbReference>
<evidence type="ECO:0000256" key="7">
    <source>
        <dbReference type="ARBA" id="ARBA00022927"/>
    </source>
</evidence>
<dbReference type="EMBL" id="SJSN01000001">
    <property type="protein sequence ID" value="TCD12701.1"/>
    <property type="molecule type" value="Genomic_DNA"/>
</dbReference>
<proteinExistence type="inferred from homology"/>
<gene>
    <name evidence="12" type="ORF">EZ449_01260</name>
</gene>
<evidence type="ECO:0000259" key="11">
    <source>
        <dbReference type="PROSITE" id="PS52015"/>
    </source>
</evidence>
<evidence type="ECO:0000256" key="1">
    <source>
        <dbReference type="ARBA" id="ARBA00004383"/>
    </source>
</evidence>
<comment type="subcellular location">
    <subcellularLocation>
        <location evidence="1">Cell inner membrane</location>
        <topology evidence="1">Single-pass membrane protein</topology>
        <orientation evidence="1">Periplasmic side</orientation>
    </subcellularLocation>
</comment>
<keyword evidence="3" id="KW-0813">Transport</keyword>
<comment type="caution">
    <text evidence="12">The sequence shown here is derived from an EMBL/GenBank/DDBJ whole genome shotgun (WGS) entry which is preliminary data.</text>
</comment>
<dbReference type="GO" id="GO:0015031">
    <property type="term" value="P:protein transport"/>
    <property type="evidence" value="ECO:0007669"/>
    <property type="project" value="UniProtKB-KW"/>
</dbReference>
<feature type="signal peptide" evidence="10">
    <location>
        <begin position="1"/>
        <end position="21"/>
    </location>
</feature>
<dbReference type="OrthoDB" id="649093at2"/>
<dbReference type="GO" id="GO:0031992">
    <property type="term" value="F:energy transducer activity"/>
    <property type="evidence" value="ECO:0007669"/>
    <property type="project" value="TreeGrafter"/>
</dbReference>
<protein>
    <submittedName>
        <fullName evidence="12">Energy transducer TonB</fullName>
    </submittedName>
</protein>
<dbReference type="Proteomes" id="UP000291485">
    <property type="component" value="Unassembled WGS sequence"/>
</dbReference>
<evidence type="ECO:0000256" key="2">
    <source>
        <dbReference type="ARBA" id="ARBA00006555"/>
    </source>
</evidence>
<keyword evidence="8" id="KW-1133">Transmembrane helix</keyword>
<comment type="similarity">
    <text evidence="2">Belongs to the TonB family.</text>
</comment>
<evidence type="ECO:0000256" key="5">
    <source>
        <dbReference type="ARBA" id="ARBA00022519"/>
    </source>
</evidence>
<dbReference type="InterPro" id="IPR006260">
    <property type="entry name" value="TonB/TolA_C"/>
</dbReference>
<dbReference type="SUPFAM" id="SSF74653">
    <property type="entry name" value="TolA/TonB C-terminal domain"/>
    <property type="match status" value="1"/>
</dbReference>
<evidence type="ECO:0000313" key="13">
    <source>
        <dbReference type="Proteomes" id="UP000291485"/>
    </source>
</evidence>
<evidence type="ECO:0000313" key="12">
    <source>
        <dbReference type="EMBL" id="TCD12701.1"/>
    </source>
</evidence>
<evidence type="ECO:0000256" key="10">
    <source>
        <dbReference type="SAM" id="SignalP"/>
    </source>
</evidence>
<dbReference type="PANTHER" id="PTHR33446">
    <property type="entry name" value="PROTEIN TONB-RELATED"/>
    <property type="match status" value="1"/>
</dbReference>
<reference evidence="12 13" key="1">
    <citation type="submission" date="2019-02" db="EMBL/GenBank/DDBJ databases">
        <title>Pedobacter sp. RP-3-11 sp. nov., isolated from Arctic soil.</title>
        <authorList>
            <person name="Dahal R.H."/>
        </authorList>
    </citation>
    <scope>NUCLEOTIDE SEQUENCE [LARGE SCALE GENOMIC DNA]</scope>
    <source>
        <strain evidence="12 13">RP-3-11</strain>
    </source>
</reference>
<evidence type="ECO:0000256" key="9">
    <source>
        <dbReference type="ARBA" id="ARBA00023136"/>
    </source>
</evidence>
<keyword evidence="5" id="KW-0997">Cell inner membrane</keyword>
<dbReference type="GO" id="GO:0055085">
    <property type="term" value="P:transmembrane transport"/>
    <property type="evidence" value="ECO:0007669"/>
    <property type="project" value="InterPro"/>
</dbReference>
<sequence length="177" mass="20058">MRKLIFLALMGFAMLLNPAKAQDQEKIYDFVSIEKQPNFPGGMQKFYEYLGKEIKYPDKAKVAKTQGKVFLTFVVEKEGTLSGIEVIRGLTEETNNEAIRVIKNSPKWNPGIQKGKAVRVKYNIAVNFSLSPKGTEKKANVKKANQKFPEYPGGQAKLYSYLAKNVKYPEQAKKDKM</sequence>
<name>A0A4R0P6X2_9SPHI</name>
<dbReference type="NCBIfam" id="TIGR01352">
    <property type="entry name" value="tonB_Cterm"/>
    <property type="match status" value="1"/>
</dbReference>
<dbReference type="InterPro" id="IPR051045">
    <property type="entry name" value="TonB-dependent_transducer"/>
</dbReference>
<organism evidence="12 13">
    <name type="scientific">Pedobacter frigidisoli</name>
    <dbReference type="NCBI Taxonomy" id="2530455"/>
    <lineage>
        <taxon>Bacteria</taxon>
        <taxon>Pseudomonadati</taxon>
        <taxon>Bacteroidota</taxon>
        <taxon>Sphingobacteriia</taxon>
        <taxon>Sphingobacteriales</taxon>
        <taxon>Sphingobacteriaceae</taxon>
        <taxon>Pedobacter</taxon>
    </lineage>
</organism>
<dbReference type="InterPro" id="IPR037682">
    <property type="entry name" value="TonB_C"/>
</dbReference>
<evidence type="ECO:0000256" key="8">
    <source>
        <dbReference type="ARBA" id="ARBA00022989"/>
    </source>
</evidence>
<dbReference type="GO" id="GO:0098797">
    <property type="term" value="C:plasma membrane protein complex"/>
    <property type="evidence" value="ECO:0007669"/>
    <property type="project" value="TreeGrafter"/>
</dbReference>
<evidence type="ECO:0000256" key="6">
    <source>
        <dbReference type="ARBA" id="ARBA00022692"/>
    </source>
</evidence>
<keyword evidence="13" id="KW-1185">Reference proteome</keyword>
<dbReference type="Pfam" id="PF03544">
    <property type="entry name" value="TonB_C"/>
    <property type="match status" value="1"/>
</dbReference>
<keyword evidence="9" id="KW-0472">Membrane</keyword>
<dbReference type="AlphaFoldDB" id="A0A4R0P6X2"/>
<dbReference type="Gene3D" id="3.30.1150.10">
    <property type="match status" value="1"/>
</dbReference>
<keyword evidence="4" id="KW-1003">Cell membrane</keyword>
<evidence type="ECO:0000256" key="3">
    <source>
        <dbReference type="ARBA" id="ARBA00022448"/>
    </source>
</evidence>
<keyword evidence="7" id="KW-0653">Protein transport</keyword>
<dbReference type="RefSeq" id="WP_131556136.1">
    <property type="nucleotide sequence ID" value="NZ_SJSN01000001.1"/>
</dbReference>